<evidence type="ECO:0000313" key="1">
    <source>
        <dbReference type="EnsemblPlants" id="cds.novel_model_227_5bd9a17a"/>
    </source>
</evidence>
<dbReference type="EMBL" id="UZAU01000092">
    <property type="status" value="NOT_ANNOTATED_CDS"/>
    <property type="molecule type" value="Genomic_DNA"/>
</dbReference>
<protein>
    <submittedName>
        <fullName evidence="1">Uncharacterized protein</fullName>
    </submittedName>
</protein>
<dbReference type="OrthoDB" id="1688035at2759"/>
<dbReference type="EnsemblPlants" id="novel_model_227_5bd9a17a">
    <property type="protein sequence ID" value="cds.novel_model_227_5bd9a17a"/>
    <property type="gene ID" value="novel_gene_128_5bd9a17a"/>
</dbReference>
<sequence>MDIRNWCSSSTKRRSINLGSCHKESAKSSSTTIQALNNPYKQIWKVLWMKFKKEKKKLFKSLESTCSASQRGRLVPYDPHSYSQNFDLSFAWDDDINFHDEQDDDSLISRSFSFRFADPSKHFLIEKH</sequence>
<dbReference type="Proteomes" id="UP000596661">
    <property type="component" value="Chromosome 2"/>
</dbReference>
<organism evidence="1 2">
    <name type="scientific">Cannabis sativa</name>
    <name type="common">Hemp</name>
    <name type="synonym">Marijuana</name>
    <dbReference type="NCBI Taxonomy" id="3483"/>
    <lineage>
        <taxon>Eukaryota</taxon>
        <taxon>Viridiplantae</taxon>
        <taxon>Streptophyta</taxon>
        <taxon>Embryophyta</taxon>
        <taxon>Tracheophyta</taxon>
        <taxon>Spermatophyta</taxon>
        <taxon>Magnoliopsida</taxon>
        <taxon>eudicotyledons</taxon>
        <taxon>Gunneridae</taxon>
        <taxon>Pentapetalae</taxon>
        <taxon>rosids</taxon>
        <taxon>fabids</taxon>
        <taxon>Rosales</taxon>
        <taxon>Cannabaceae</taxon>
        <taxon>Cannabis</taxon>
    </lineage>
</organism>
<dbReference type="PANTHER" id="PTHR33168">
    <property type="entry name" value="STRESS INDUCED PROTEIN-RELATED"/>
    <property type="match status" value="1"/>
</dbReference>
<reference evidence="1" key="2">
    <citation type="submission" date="2021-03" db="UniProtKB">
        <authorList>
            <consortium name="EnsemblPlants"/>
        </authorList>
    </citation>
    <scope>IDENTIFICATION</scope>
</reference>
<name>A0A803QWJ9_CANSA</name>
<reference evidence="1" key="1">
    <citation type="submission" date="2018-11" db="EMBL/GenBank/DDBJ databases">
        <authorList>
            <person name="Grassa J C."/>
        </authorList>
    </citation>
    <scope>NUCLEOTIDE SEQUENCE [LARGE SCALE GENOMIC DNA]</scope>
</reference>
<evidence type="ECO:0000313" key="2">
    <source>
        <dbReference type="Proteomes" id="UP000596661"/>
    </source>
</evidence>
<proteinExistence type="predicted"/>
<keyword evidence="2" id="KW-1185">Reference proteome</keyword>
<dbReference type="OMA" id="WCSSGCK"/>
<dbReference type="Gramene" id="novel_model_227_5bd9a17a">
    <property type="protein sequence ID" value="cds.novel_model_227_5bd9a17a"/>
    <property type="gene ID" value="novel_gene_128_5bd9a17a"/>
</dbReference>
<accession>A0A803QWJ9</accession>
<dbReference type="AlphaFoldDB" id="A0A803QWJ9"/>